<keyword evidence="2" id="KW-1185">Reference proteome</keyword>
<comment type="caution">
    <text evidence="1">The sequence shown here is derived from an EMBL/GenBank/DDBJ whole genome shotgun (WGS) entry which is preliminary data.</text>
</comment>
<dbReference type="OrthoDB" id="1191002at2"/>
<dbReference type="PROSITE" id="PS51257">
    <property type="entry name" value="PROKAR_LIPOPROTEIN"/>
    <property type="match status" value="1"/>
</dbReference>
<protein>
    <recommendedName>
        <fullName evidence="3">TonB C-terminal domain-containing protein</fullName>
    </recommendedName>
</protein>
<dbReference type="RefSeq" id="WP_086031107.1">
    <property type="nucleotide sequence ID" value="NZ_LAPZ01000011.1"/>
</dbReference>
<evidence type="ECO:0000313" key="1">
    <source>
        <dbReference type="EMBL" id="OSY87488.1"/>
    </source>
</evidence>
<dbReference type="AlphaFoldDB" id="A0A1Y2PCS1"/>
<dbReference type="EMBL" id="LAPZ01000011">
    <property type="protein sequence ID" value="OSY87488.1"/>
    <property type="molecule type" value="Genomic_DNA"/>
</dbReference>
<dbReference type="InParanoid" id="A0A1Y2PCS1"/>
<name>A0A1Y2PCS1_9FLAO</name>
<reference evidence="1 2" key="1">
    <citation type="submission" date="2015-03" db="EMBL/GenBank/DDBJ databases">
        <title>Genome sequence of Tenacibaculum sp. S2-2, isolated from intestinal microbiota of sea cucumber, Apostichopus japonicas.</title>
        <authorList>
            <person name="Shao Z."/>
            <person name="Wang L."/>
            <person name="Li X."/>
        </authorList>
    </citation>
    <scope>NUCLEOTIDE SEQUENCE [LARGE SCALE GENOMIC DNA]</scope>
    <source>
        <strain evidence="1 2">S2-2</strain>
    </source>
</reference>
<sequence length="164" mass="18747">MKVRFLIFIILITTSSCDKFSSSKKKAKPELTTIIDFSKVDISPTFYRCKDYENVQKIKCFRDGIYKRINRVLQSKELQILDESINEKIEVRLLISNQGKVSIKDINASEFILEAIPSIDSLLHIAVKRIPVLHPAYKKDIPVATEYMLPITITTAEQEKGIGN</sequence>
<evidence type="ECO:0008006" key="3">
    <source>
        <dbReference type="Google" id="ProtNLM"/>
    </source>
</evidence>
<organism evidence="1 2">
    <name type="scientific">Tenacibaculum holothuriorum</name>
    <dbReference type="NCBI Taxonomy" id="1635173"/>
    <lineage>
        <taxon>Bacteria</taxon>
        <taxon>Pseudomonadati</taxon>
        <taxon>Bacteroidota</taxon>
        <taxon>Flavobacteriia</taxon>
        <taxon>Flavobacteriales</taxon>
        <taxon>Flavobacteriaceae</taxon>
        <taxon>Tenacibaculum</taxon>
    </lineage>
</organism>
<evidence type="ECO:0000313" key="2">
    <source>
        <dbReference type="Proteomes" id="UP000194221"/>
    </source>
</evidence>
<dbReference type="Proteomes" id="UP000194221">
    <property type="component" value="Unassembled WGS sequence"/>
</dbReference>
<proteinExistence type="predicted"/>
<dbReference type="STRING" id="1635173.WH52_11525"/>
<accession>A0A1Y2PCS1</accession>
<gene>
    <name evidence="1" type="ORF">WH52_11525</name>
</gene>